<keyword evidence="4 5" id="KW-0732">Signal</keyword>
<sequence length="81" mass="9024">MRCLPVFIVLLLLIASAPCLDALPKTEGDVPLSSFHDNLKRTRRTHLNIRECCSDGWCCPAVENHEDPPNAQKSSQLPPFP</sequence>
<evidence type="ECO:0000256" key="4">
    <source>
        <dbReference type="ARBA" id="ARBA00022729"/>
    </source>
</evidence>
<dbReference type="Pfam" id="PF16981">
    <property type="entry name" value="Chi-conotoxin"/>
    <property type="match status" value="1"/>
</dbReference>
<evidence type="ECO:0000313" key="6">
    <source>
        <dbReference type="EMBL" id="BAS23225.1"/>
    </source>
</evidence>
<evidence type="ECO:0000256" key="1">
    <source>
        <dbReference type="ARBA" id="ARBA00004613"/>
    </source>
</evidence>
<dbReference type="EMBL" id="AK443791">
    <property type="protein sequence ID" value="BAS23225.1"/>
    <property type="molecule type" value="mRNA"/>
</dbReference>
<keyword evidence="3 5" id="KW-0800">Toxin</keyword>
<evidence type="ECO:0000256" key="3">
    <source>
        <dbReference type="ARBA" id="ARBA00022656"/>
    </source>
</evidence>
<dbReference type="GO" id="GO:0090729">
    <property type="term" value="F:toxin activity"/>
    <property type="evidence" value="ECO:0007669"/>
    <property type="project" value="UniProtKB-UniRule"/>
</dbReference>
<accession>A0A0K2S7X8</accession>
<name>A0A0K2S7X8_CONEP</name>
<dbReference type="GO" id="GO:0005576">
    <property type="term" value="C:extracellular region"/>
    <property type="evidence" value="ECO:0007669"/>
    <property type="project" value="UniProtKB-SubCell"/>
</dbReference>
<protein>
    <recommendedName>
        <fullName evidence="5">Conotoxin</fullName>
    </recommendedName>
</protein>
<evidence type="ECO:0000256" key="2">
    <source>
        <dbReference type="ARBA" id="ARBA00022525"/>
    </source>
</evidence>
<feature type="signal peptide" evidence="5">
    <location>
        <begin position="1"/>
        <end position="22"/>
    </location>
</feature>
<organism evidence="6">
    <name type="scientific">Conus episcopatus</name>
    <name type="common">Bishop's cone</name>
    <dbReference type="NCBI Taxonomy" id="88764"/>
    <lineage>
        <taxon>Eukaryota</taxon>
        <taxon>Metazoa</taxon>
        <taxon>Spiralia</taxon>
        <taxon>Lophotrochozoa</taxon>
        <taxon>Mollusca</taxon>
        <taxon>Gastropoda</taxon>
        <taxon>Caenogastropoda</taxon>
        <taxon>Neogastropoda</taxon>
        <taxon>Conoidea</taxon>
        <taxon>Conidae</taxon>
        <taxon>Conus</taxon>
        <taxon>Darioconus</taxon>
    </lineage>
</organism>
<keyword evidence="2 5" id="KW-0964">Secreted</keyword>
<comment type="similarity">
    <text evidence="5">Belongs to the conotoxin T superfamily.</text>
</comment>
<proteinExistence type="evidence at transcript level"/>
<feature type="chain" id="PRO_5028524435" description="Conotoxin" evidence="5">
    <location>
        <begin position="23"/>
        <end position="81"/>
    </location>
</feature>
<evidence type="ECO:0000256" key="5">
    <source>
        <dbReference type="RuleBase" id="RU367125"/>
    </source>
</evidence>
<reference evidence="6" key="1">
    <citation type="journal article" date="2015" name="Proc. Natl. Acad. Sci. U.S.A.">
        <title>Optimized deep-targeted proteotranscriptomic profiling reveals unexplored Conus toxin diversity and novel cysteine frameworks.</title>
        <authorList>
            <person name="Lavergne V."/>
            <person name="Harliwong I."/>
            <person name="Jones A."/>
            <person name="Miller D."/>
            <person name="Taft R.J."/>
            <person name="Alewood P.F."/>
        </authorList>
    </citation>
    <scope>NUCLEOTIDE SEQUENCE</scope>
    <source>
        <tissue evidence="6">Venom Duct</tissue>
    </source>
</reference>
<dbReference type="AlphaFoldDB" id="A0A0K2S7X8"/>
<comment type="subcellular location">
    <subcellularLocation>
        <location evidence="1 5">Secreted</location>
    </subcellularLocation>
</comment>
<dbReference type="InterPro" id="IPR031565">
    <property type="entry name" value="T-conotoxin"/>
</dbReference>